<dbReference type="InterPro" id="IPR045851">
    <property type="entry name" value="AMP-bd_C_sf"/>
</dbReference>
<accession>A0A846Y965</accession>
<dbReference type="InterPro" id="IPR025110">
    <property type="entry name" value="AMP-bd_C"/>
</dbReference>
<dbReference type="Gene3D" id="3.40.50.12780">
    <property type="entry name" value="N-terminal domain of ligase-like"/>
    <property type="match status" value="1"/>
</dbReference>
<evidence type="ECO:0000313" key="6">
    <source>
        <dbReference type="Proteomes" id="UP000565711"/>
    </source>
</evidence>
<comment type="similarity">
    <text evidence="1">Belongs to the ATP-dependent AMP-binding enzyme family.</text>
</comment>
<dbReference type="InterPro" id="IPR000873">
    <property type="entry name" value="AMP-dep_synth/lig_dom"/>
</dbReference>
<dbReference type="PROSITE" id="PS00455">
    <property type="entry name" value="AMP_BINDING"/>
    <property type="match status" value="1"/>
</dbReference>
<dbReference type="Pfam" id="PF00501">
    <property type="entry name" value="AMP-binding"/>
    <property type="match status" value="1"/>
</dbReference>
<protein>
    <submittedName>
        <fullName evidence="5">Long-chain fatty acid--CoA ligase</fullName>
    </submittedName>
</protein>
<evidence type="ECO:0000256" key="2">
    <source>
        <dbReference type="ARBA" id="ARBA00022598"/>
    </source>
</evidence>
<keyword evidence="6" id="KW-1185">Reference proteome</keyword>
<dbReference type="AlphaFoldDB" id="A0A846Y965"/>
<feature type="domain" description="AMP-dependent synthetase/ligase" evidence="3">
    <location>
        <begin position="55"/>
        <end position="411"/>
    </location>
</feature>
<evidence type="ECO:0000313" key="5">
    <source>
        <dbReference type="EMBL" id="NKY54334.1"/>
    </source>
</evidence>
<dbReference type="GO" id="GO:0006631">
    <property type="term" value="P:fatty acid metabolic process"/>
    <property type="evidence" value="ECO:0007669"/>
    <property type="project" value="TreeGrafter"/>
</dbReference>
<dbReference type="PANTHER" id="PTHR43201:SF5">
    <property type="entry name" value="MEDIUM-CHAIN ACYL-COA LIGASE ACSF2, MITOCHONDRIAL"/>
    <property type="match status" value="1"/>
</dbReference>
<dbReference type="SUPFAM" id="SSF56801">
    <property type="entry name" value="Acetyl-CoA synthetase-like"/>
    <property type="match status" value="1"/>
</dbReference>
<dbReference type="InterPro" id="IPR020845">
    <property type="entry name" value="AMP-binding_CS"/>
</dbReference>
<dbReference type="PANTHER" id="PTHR43201">
    <property type="entry name" value="ACYL-COA SYNTHETASE"/>
    <property type="match status" value="1"/>
</dbReference>
<organism evidence="5 6">
    <name type="scientific">Nocardia vermiculata</name>
    <dbReference type="NCBI Taxonomy" id="257274"/>
    <lineage>
        <taxon>Bacteria</taxon>
        <taxon>Bacillati</taxon>
        <taxon>Actinomycetota</taxon>
        <taxon>Actinomycetes</taxon>
        <taxon>Mycobacteriales</taxon>
        <taxon>Nocardiaceae</taxon>
        <taxon>Nocardia</taxon>
    </lineage>
</organism>
<dbReference type="Pfam" id="PF13193">
    <property type="entry name" value="AMP-binding_C"/>
    <property type="match status" value="1"/>
</dbReference>
<dbReference type="GO" id="GO:0031956">
    <property type="term" value="F:medium-chain fatty acid-CoA ligase activity"/>
    <property type="evidence" value="ECO:0007669"/>
    <property type="project" value="TreeGrafter"/>
</dbReference>
<reference evidence="5 6" key="1">
    <citation type="submission" date="2020-04" db="EMBL/GenBank/DDBJ databases">
        <title>MicrobeNet Type strains.</title>
        <authorList>
            <person name="Nicholson A.C."/>
        </authorList>
    </citation>
    <scope>NUCLEOTIDE SEQUENCE [LARGE SCALE GENOMIC DNA]</scope>
    <source>
        <strain evidence="5 6">JCM 12354</strain>
    </source>
</reference>
<dbReference type="RefSeq" id="WP_067879867.1">
    <property type="nucleotide sequence ID" value="NZ_JAAXOP010000027.1"/>
</dbReference>
<evidence type="ECO:0000259" key="4">
    <source>
        <dbReference type="Pfam" id="PF13193"/>
    </source>
</evidence>
<dbReference type="Gene3D" id="3.30.300.30">
    <property type="match status" value="1"/>
</dbReference>
<evidence type="ECO:0000256" key="1">
    <source>
        <dbReference type="ARBA" id="ARBA00006432"/>
    </source>
</evidence>
<dbReference type="EMBL" id="JAAXOP010000027">
    <property type="protein sequence ID" value="NKY54334.1"/>
    <property type="molecule type" value="Genomic_DNA"/>
</dbReference>
<dbReference type="Proteomes" id="UP000565711">
    <property type="component" value="Unassembled WGS sequence"/>
</dbReference>
<sequence length="550" mass="58587">MSGQPVPGKSRAEVTASLTAPGADFEITEELVNGVPMPVFKHRKRALQQLLAESAAHGDAEYLVGGGTRLTYAEHLDRVASLSRALREDFGIGKGDRVAILSANNAEWILTFWAATALGAITVGMNSMWSAREIAYGMEHSTPRLVVADAPRRALLGEVAVPVLSIEDDIARLATAAPGSALPAYDTDEDDPAVILYTSGTTGRPKGALHSHRNMIAAVDFYRLNDAVAAALGHAPGVRRFLLATPLFHIAALHNLAVPRLAFGETAVINTGRFDIDRVLRLIETERVTNWGAVPTMLHRLLEHGDLSGYDLSSLQTVSVNSAPSSASFKQRLRRSLPVAARSLGTSYGLTESSTAATFATAADLEQRPDSAGTPIATMSVEIRDEQGRSLPDGTEGEICLRGPLVMLGYWNNPEATAAAIGADGWMRTGDLGTMEGGHLTVSSRRSDLILRGGENVYPIEVENALGEHPAVRESAVIGVAHADLGEEVCAIVVVSDPAAVTEPELSSFVAERIARYKVPSKWVITTEVLPRNATGKVKRAEVIRTYAGG</sequence>
<proteinExistence type="inferred from homology"/>
<keyword evidence="2 5" id="KW-0436">Ligase</keyword>
<feature type="domain" description="AMP-binding enzyme C-terminal" evidence="4">
    <location>
        <begin position="461"/>
        <end position="537"/>
    </location>
</feature>
<dbReference type="InterPro" id="IPR042099">
    <property type="entry name" value="ANL_N_sf"/>
</dbReference>
<evidence type="ECO:0000259" key="3">
    <source>
        <dbReference type="Pfam" id="PF00501"/>
    </source>
</evidence>
<comment type="caution">
    <text evidence="5">The sequence shown here is derived from an EMBL/GenBank/DDBJ whole genome shotgun (WGS) entry which is preliminary data.</text>
</comment>
<gene>
    <name evidence="5" type="ORF">HGA08_29540</name>
</gene>
<name>A0A846Y965_9NOCA</name>